<name>A0A917GWK9_9GAMM</name>
<dbReference type="RefSeq" id="WP_068812358.1">
    <property type="nucleotide sequence ID" value="NZ_BMIY01000006.1"/>
</dbReference>
<proteinExistence type="predicted"/>
<sequence length="332" mass="36049">MNWAGRKVLVTGSRGFVGQHLKRHLERVGADVVELQRPAQDLTQPETLKGCCDGVYAVIHAAGSAHVNHINAEQVKAVNVSGTANILAQARQSGVKKFVLVSSILADPAYDTPRSSYGQSKADAEALVIEACRAAATGSATAMSAAIARPANVYGPGMRGNLLTLLRLIQKRRLPPLPRLKSRLSLVGVDDLCLALVAMAATTPSLDNTARPSTDVPIYPVTDGQPYRLKEIELGIRQACRQEIPKWSVPVPVCYVSALLAEVLGRLLPWKNVPGLRTWRTMTRDQPVDDSITRRELSYNPRSNFYDALPSIIAHQQASDGRHSPSDATQRK</sequence>
<dbReference type="InterPro" id="IPR036291">
    <property type="entry name" value="NAD(P)-bd_dom_sf"/>
</dbReference>
<reference evidence="2" key="2">
    <citation type="submission" date="2020-09" db="EMBL/GenBank/DDBJ databases">
        <authorList>
            <person name="Sun Q."/>
            <person name="Zhou Y."/>
        </authorList>
    </citation>
    <scope>NUCLEOTIDE SEQUENCE</scope>
    <source>
        <strain evidence="2">CGMCC 1.15425</strain>
    </source>
</reference>
<organism evidence="2 3">
    <name type="scientific">Pseudohongiella nitratireducens</name>
    <dbReference type="NCBI Taxonomy" id="1768907"/>
    <lineage>
        <taxon>Bacteria</taxon>
        <taxon>Pseudomonadati</taxon>
        <taxon>Pseudomonadota</taxon>
        <taxon>Gammaproteobacteria</taxon>
        <taxon>Pseudomonadales</taxon>
        <taxon>Pseudohongiellaceae</taxon>
        <taxon>Pseudohongiella</taxon>
    </lineage>
</organism>
<evidence type="ECO:0000313" key="2">
    <source>
        <dbReference type="EMBL" id="GGG59516.1"/>
    </source>
</evidence>
<dbReference type="Proteomes" id="UP000627715">
    <property type="component" value="Unassembled WGS sequence"/>
</dbReference>
<dbReference type="InterPro" id="IPR050177">
    <property type="entry name" value="Lipid_A_modif_metabolic_enz"/>
</dbReference>
<dbReference type="PANTHER" id="PTHR43245">
    <property type="entry name" value="BIFUNCTIONAL POLYMYXIN RESISTANCE PROTEIN ARNA"/>
    <property type="match status" value="1"/>
</dbReference>
<comment type="caution">
    <text evidence="2">The sequence shown here is derived from an EMBL/GenBank/DDBJ whole genome shotgun (WGS) entry which is preliminary data.</text>
</comment>
<dbReference type="EMBL" id="BMIY01000006">
    <property type="protein sequence ID" value="GGG59516.1"/>
    <property type="molecule type" value="Genomic_DNA"/>
</dbReference>
<reference evidence="2" key="1">
    <citation type="journal article" date="2014" name="Int. J. Syst. Evol. Microbiol.">
        <title>Complete genome sequence of Corynebacterium casei LMG S-19264T (=DSM 44701T), isolated from a smear-ripened cheese.</title>
        <authorList>
            <consortium name="US DOE Joint Genome Institute (JGI-PGF)"/>
            <person name="Walter F."/>
            <person name="Albersmeier A."/>
            <person name="Kalinowski J."/>
            <person name="Ruckert C."/>
        </authorList>
    </citation>
    <scope>NUCLEOTIDE SEQUENCE</scope>
    <source>
        <strain evidence="2">CGMCC 1.15425</strain>
    </source>
</reference>
<dbReference type="Pfam" id="PF01370">
    <property type="entry name" value="Epimerase"/>
    <property type="match status" value="1"/>
</dbReference>
<accession>A0A917GWK9</accession>
<gene>
    <name evidence="2" type="ORF">GCM10011403_16070</name>
</gene>
<dbReference type="AlphaFoldDB" id="A0A917GWK9"/>
<protein>
    <submittedName>
        <fullName evidence="2">Epimerase</fullName>
    </submittedName>
</protein>
<dbReference type="SUPFAM" id="SSF51735">
    <property type="entry name" value="NAD(P)-binding Rossmann-fold domains"/>
    <property type="match status" value="1"/>
</dbReference>
<feature type="domain" description="NAD-dependent epimerase/dehydratase" evidence="1">
    <location>
        <begin position="8"/>
        <end position="202"/>
    </location>
</feature>
<keyword evidence="3" id="KW-1185">Reference proteome</keyword>
<evidence type="ECO:0000313" key="3">
    <source>
        <dbReference type="Proteomes" id="UP000627715"/>
    </source>
</evidence>
<dbReference type="Gene3D" id="3.40.50.720">
    <property type="entry name" value="NAD(P)-binding Rossmann-like Domain"/>
    <property type="match status" value="1"/>
</dbReference>
<dbReference type="InterPro" id="IPR001509">
    <property type="entry name" value="Epimerase_deHydtase"/>
</dbReference>
<evidence type="ECO:0000259" key="1">
    <source>
        <dbReference type="Pfam" id="PF01370"/>
    </source>
</evidence>
<dbReference type="OrthoDB" id="9801056at2"/>